<protein>
    <submittedName>
        <fullName evidence="2">Enoyl-CoA hydratase/isomerase family protein</fullName>
    </submittedName>
</protein>
<dbReference type="PANTHER" id="PTHR43802">
    <property type="entry name" value="ENOYL-COA HYDRATASE"/>
    <property type="match status" value="1"/>
</dbReference>
<evidence type="ECO:0000256" key="1">
    <source>
        <dbReference type="ARBA" id="ARBA00005254"/>
    </source>
</evidence>
<proteinExistence type="inferred from homology"/>
<comment type="similarity">
    <text evidence="1">Belongs to the enoyl-CoA hydratase/isomerase family.</text>
</comment>
<dbReference type="Pfam" id="PF00378">
    <property type="entry name" value="ECH_1"/>
    <property type="match status" value="1"/>
</dbReference>
<accession>A0A933GM87</accession>
<dbReference type="InterPro" id="IPR029045">
    <property type="entry name" value="ClpP/crotonase-like_dom_sf"/>
</dbReference>
<dbReference type="SUPFAM" id="SSF52096">
    <property type="entry name" value="ClpP/crotonase"/>
    <property type="match status" value="1"/>
</dbReference>
<dbReference type="PANTHER" id="PTHR43802:SF1">
    <property type="entry name" value="IP11341P-RELATED"/>
    <property type="match status" value="1"/>
</dbReference>
<dbReference type="Gene3D" id="1.10.12.10">
    <property type="entry name" value="Lyase 2-enoyl-coa Hydratase, Chain A, domain 2"/>
    <property type="match status" value="1"/>
</dbReference>
<dbReference type="InterPro" id="IPR014748">
    <property type="entry name" value="Enoyl-CoA_hydra_C"/>
</dbReference>
<gene>
    <name evidence="2" type="ORF">HY730_04995</name>
</gene>
<dbReference type="Gene3D" id="3.90.226.10">
    <property type="entry name" value="2-enoyl-CoA Hydratase, Chain A, domain 1"/>
    <property type="match status" value="1"/>
</dbReference>
<reference evidence="2" key="1">
    <citation type="submission" date="2020-07" db="EMBL/GenBank/DDBJ databases">
        <title>Huge and variable diversity of episymbiotic CPR bacteria and DPANN archaea in groundwater ecosystems.</title>
        <authorList>
            <person name="He C.Y."/>
            <person name="Keren R."/>
            <person name="Whittaker M."/>
            <person name="Farag I.F."/>
            <person name="Doudna J."/>
            <person name="Cate J.H.D."/>
            <person name="Banfield J.F."/>
        </authorList>
    </citation>
    <scope>NUCLEOTIDE SEQUENCE</scope>
    <source>
        <strain evidence="2">NC_groundwater_1482_Ag_S-0.65um_47_24</strain>
    </source>
</reference>
<dbReference type="CDD" id="cd06558">
    <property type="entry name" value="crotonase-like"/>
    <property type="match status" value="1"/>
</dbReference>
<evidence type="ECO:0000313" key="3">
    <source>
        <dbReference type="Proteomes" id="UP000772181"/>
    </source>
</evidence>
<dbReference type="AlphaFoldDB" id="A0A933GM87"/>
<evidence type="ECO:0000313" key="2">
    <source>
        <dbReference type="EMBL" id="MBI4595720.1"/>
    </source>
</evidence>
<dbReference type="Proteomes" id="UP000772181">
    <property type="component" value="Unassembled WGS sequence"/>
</dbReference>
<dbReference type="InterPro" id="IPR001753">
    <property type="entry name" value="Enoyl-CoA_hydra/iso"/>
</dbReference>
<sequence length="270" mass="29727">MTYTQILYDKSDRIATITLNRPEALNAYTEQMGTEMLSAFKDAETDTNVGAVVLAGAGRAFCGGADVKGWDRDVQDLKKAVEEKPKRTLVLPRSPRDSLLHYMLQMSKPILAAVHSHAVGIGATMILPCDIRIVAETARIGFIFVRRGVTPEFGSTYLLPRIVGFSKAKELCLTARVIGAQEAKEIGLANQIVPEAELLSAAKEMARGIAAAPPIAIAFTKRGLNLSLQSTLDQMLEFEYWAFATCQNSEDFEESVRAFVEKREPRFQGR</sequence>
<dbReference type="EMBL" id="JACQWF010000228">
    <property type="protein sequence ID" value="MBI4595720.1"/>
    <property type="molecule type" value="Genomic_DNA"/>
</dbReference>
<name>A0A933GM87_UNCTE</name>
<dbReference type="GO" id="GO:0003824">
    <property type="term" value="F:catalytic activity"/>
    <property type="evidence" value="ECO:0007669"/>
    <property type="project" value="UniProtKB-ARBA"/>
</dbReference>
<comment type="caution">
    <text evidence="2">The sequence shown here is derived from an EMBL/GenBank/DDBJ whole genome shotgun (WGS) entry which is preliminary data.</text>
</comment>
<organism evidence="2 3">
    <name type="scientific">Tectimicrobiota bacterium</name>
    <dbReference type="NCBI Taxonomy" id="2528274"/>
    <lineage>
        <taxon>Bacteria</taxon>
        <taxon>Pseudomonadati</taxon>
        <taxon>Nitrospinota/Tectimicrobiota group</taxon>
        <taxon>Candidatus Tectimicrobiota</taxon>
    </lineage>
</organism>